<evidence type="ECO:0000313" key="1">
    <source>
        <dbReference type="EMBL" id="TQE94315.1"/>
    </source>
</evidence>
<protein>
    <recommendedName>
        <fullName evidence="3">Outer membrane lipoprotein carrier protein LolA</fullName>
    </recommendedName>
</protein>
<dbReference type="InParanoid" id="A0A540VC20"/>
<gene>
    <name evidence="1" type="ORF">FKZ61_17340</name>
</gene>
<organism evidence="1 2">
    <name type="scientific">Litorilinea aerophila</name>
    <dbReference type="NCBI Taxonomy" id="1204385"/>
    <lineage>
        <taxon>Bacteria</taxon>
        <taxon>Bacillati</taxon>
        <taxon>Chloroflexota</taxon>
        <taxon>Caldilineae</taxon>
        <taxon>Caldilineales</taxon>
        <taxon>Caldilineaceae</taxon>
        <taxon>Litorilinea</taxon>
    </lineage>
</organism>
<dbReference type="PANTHER" id="PTHR37507">
    <property type="entry name" value="SPORULATION PROTEIN YDCC"/>
    <property type="match status" value="1"/>
</dbReference>
<reference evidence="1 2" key="1">
    <citation type="submission" date="2019-06" db="EMBL/GenBank/DDBJ databases">
        <title>Genome sequence of Litorilinea aerophila BAA-2444.</title>
        <authorList>
            <person name="Maclea K.S."/>
            <person name="Maurais E.G."/>
            <person name="Iannazzi L.C."/>
        </authorList>
    </citation>
    <scope>NUCLEOTIDE SEQUENCE [LARGE SCALE GENOMIC DNA]</scope>
    <source>
        <strain evidence="1 2">ATCC BAA-2444</strain>
    </source>
</reference>
<dbReference type="SUPFAM" id="SSF89392">
    <property type="entry name" value="Prokaryotic lipoproteins and lipoprotein localization factors"/>
    <property type="match status" value="1"/>
</dbReference>
<name>A0A540VC20_9CHLR</name>
<evidence type="ECO:0008006" key="3">
    <source>
        <dbReference type="Google" id="ProtNLM"/>
    </source>
</evidence>
<evidence type="ECO:0000313" key="2">
    <source>
        <dbReference type="Proteomes" id="UP000317371"/>
    </source>
</evidence>
<dbReference type="InterPro" id="IPR052944">
    <property type="entry name" value="Sporulation_related"/>
</dbReference>
<dbReference type="EMBL" id="VIGC01000025">
    <property type="protein sequence ID" value="TQE94315.1"/>
    <property type="molecule type" value="Genomic_DNA"/>
</dbReference>
<dbReference type="Gene3D" id="2.50.20.10">
    <property type="entry name" value="Lipoprotein localisation LolA/LolB/LppX"/>
    <property type="match status" value="1"/>
</dbReference>
<keyword evidence="2" id="KW-1185">Reference proteome</keyword>
<accession>A0A540VC20</accession>
<dbReference type="RefSeq" id="WP_229964300.1">
    <property type="nucleotide sequence ID" value="NZ_VIGC02000025.1"/>
</dbReference>
<comment type="caution">
    <text evidence="1">The sequence shown here is derived from an EMBL/GenBank/DDBJ whole genome shotgun (WGS) entry which is preliminary data.</text>
</comment>
<dbReference type="PROSITE" id="PS51257">
    <property type="entry name" value="PROKAR_LIPOPROTEIN"/>
    <property type="match status" value="1"/>
</dbReference>
<dbReference type="AlphaFoldDB" id="A0A540VC20"/>
<sequence length="235" mass="26093">MKHKGRGPGRTFPQRLWQALLALGLLLLAACGGRQDLAGQVEQQLGRLQTLQGRLQISLQSATLEQEIWVQPPEFLRTETEAGPPAFQGTIVVLNDREGWVYTPALDMATVVDRTQYRPDLLGEAGAGSMLERLPYQVLAVLQRGYALRELADETIAGRPTRHLEVVIPDDDGAFPPGPLELWLDREFGYPLALRDSSGRQIQFTLAIFNQEIDPLVFDFVPPPGATVHRVQPQP</sequence>
<dbReference type="InterPro" id="IPR029046">
    <property type="entry name" value="LolA/LolB/LppX"/>
</dbReference>
<dbReference type="Proteomes" id="UP000317371">
    <property type="component" value="Unassembled WGS sequence"/>
</dbReference>
<dbReference type="PANTHER" id="PTHR37507:SF2">
    <property type="entry name" value="SPORULATION PROTEIN YDCC"/>
    <property type="match status" value="1"/>
</dbReference>
<proteinExistence type="predicted"/>